<protein>
    <recommendedName>
        <fullName evidence="6">nicotinamidase</fullName>
        <ecNumber evidence="6">3.5.1.19</ecNumber>
    </recommendedName>
    <alternativeName>
        <fullName evidence="7">Nicotinamide deamidase</fullName>
    </alternativeName>
</protein>
<proteinExistence type="inferred from homology"/>
<dbReference type="GO" id="GO:0008936">
    <property type="term" value="F:nicotinamidase activity"/>
    <property type="evidence" value="ECO:0007669"/>
    <property type="project" value="UniProtKB-EC"/>
</dbReference>
<organism evidence="9 10">
    <name type="scientific">Galdieria sulphuraria</name>
    <name type="common">Red alga</name>
    <dbReference type="NCBI Taxonomy" id="130081"/>
    <lineage>
        <taxon>Eukaryota</taxon>
        <taxon>Rhodophyta</taxon>
        <taxon>Bangiophyceae</taxon>
        <taxon>Galdieriales</taxon>
        <taxon>Galdieriaceae</taxon>
        <taxon>Galdieria</taxon>
    </lineage>
</organism>
<reference evidence="10" key="1">
    <citation type="journal article" date="2013" name="Science">
        <title>Gene transfer from bacteria and archaea facilitated evolution of an extremophilic eukaryote.</title>
        <authorList>
            <person name="Schonknecht G."/>
            <person name="Chen W.H."/>
            <person name="Ternes C.M."/>
            <person name="Barbier G.G."/>
            <person name="Shrestha R.P."/>
            <person name="Stanke M."/>
            <person name="Brautigam A."/>
            <person name="Baker B.J."/>
            <person name="Banfield J.F."/>
            <person name="Garavito R.M."/>
            <person name="Carr K."/>
            <person name="Wilkerson C."/>
            <person name="Rensing S.A."/>
            <person name="Gagneul D."/>
            <person name="Dickenson N.E."/>
            <person name="Oesterhelt C."/>
            <person name="Lercher M.J."/>
            <person name="Weber A.P."/>
        </authorList>
    </citation>
    <scope>NUCLEOTIDE SEQUENCE [LARGE SCALE GENOMIC DNA]</scope>
    <source>
        <strain evidence="10">074W</strain>
    </source>
</reference>
<evidence type="ECO:0000259" key="8">
    <source>
        <dbReference type="Pfam" id="PF00857"/>
    </source>
</evidence>
<dbReference type="CDD" id="cd01011">
    <property type="entry name" value="nicotinamidase"/>
    <property type="match status" value="1"/>
</dbReference>
<keyword evidence="10" id="KW-1185">Reference proteome</keyword>
<dbReference type="EC" id="3.5.1.19" evidence="6"/>
<dbReference type="Proteomes" id="UP000030680">
    <property type="component" value="Unassembled WGS sequence"/>
</dbReference>
<dbReference type="RefSeq" id="XP_005703782.1">
    <property type="nucleotide sequence ID" value="XM_005703725.1"/>
</dbReference>
<comment type="similarity">
    <text evidence="1">Belongs to the isochorismatase family.</text>
</comment>
<dbReference type="OrthoDB" id="1739143at2759"/>
<dbReference type="Gramene" id="EME27262">
    <property type="protein sequence ID" value="EME27262"/>
    <property type="gene ID" value="Gasu_51210"/>
</dbReference>
<sequence length="207" mass="23201">MTRALVIVDVQRDFCKGGSLEVPGAEEILKPINELRNTGFFDVVVETQDWHPENHVSFAKNHPGHEVFDAIEESGVKQILWPVHCVQNSVGAEFHPLLTHRDSDILIQKGTDPNIDSYSAFWDNGKQKQTQLKERLVEKDVSQLYVCGLALDFCVAYTCLDGVLEGFETYLILDCSRAISTSSLTMKLLELASSDVKFTYSSLCCKN</sequence>
<keyword evidence="3" id="KW-0479">Metal-binding</keyword>
<evidence type="ECO:0000256" key="3">
    <source>
        <dbReference type="ARBA" id="ARBA00022723"/>
    </source>
</evidence>
<dbReference type="GeneID" id="17086186"/>
<keyword evidence="2" id="KW-0662">Pyridine nucleotide biosynthesis</keyword>
<evidence type="ECO:0000256" key="1">
    <source>
        <dbReference type="ARBA" id="ARBA00006336"/>
    </source>
</evidence>
<dbReference type="SUPFAM" id="SSF52499">
    <property type="entry name" value="Isochorismatase-like hydrolases"/>
    <property type="match status" value="1"/>
</dbReference>
<evidence type="ECO:0000256" key="5">
    <source>
        <dbReference type="ARBA" id="ARBA00037900"/>
    </source>
</evidence>
<keyword evidence="4 9" id="KW-0378">Hydrolase</keyword>
<dbReference type="GO" id="GO:0019363">
    <property type="term" value="P:pyridine nucleotide biosynthetic process"/>
    <property type="evidence" value="ECO:0007669"/>
    <property type="project" value="UniProtKB-KW"/>
</dbReference>
<dbReference type="AlphaFoldDB" id="M2XBI8"/>
<feature type="domain" description="Isochorismatase-like" evidence="8">
    <location>
        <begin position="4"/>
        <end position="187"/>
    </location>
</feature>
<evidence type="ECO:0000313" key="9">
    <source>
        <dbReference type="EMBL" id="EME27262.1"/>
    </source>
</evidence>
<evidence type="ECO:0000256" key="4">
    <source>
        <dbReference type="ARBA" id="ARBA00022801"/>
    </source>
</evidence>
<evidence type="ECO:0000256" key="7">
    <source>
        <dbReference type="ARBA" id="ARBA00043224"/>
    </source>
</evidence>
<dbReference type="NCBIfam" id="NF008623">
    <property type="entry name" value="PRK11609.1"/>
    <property type="match status" value="1"/>
</dbReference>
<comment type="pathway">
    <text evidence="5">Cofactor biosynthesis; nicotinate biosynthesis; nicotinate from nicotinamide: step 1/1.</text>
</comment>
<gene>
    <name evidence="9" type="ORF">Gasu_51210</name>
</gene>
<evidence type="ECO:0000313" key="10">
    <source>
        <dbReference type="Proteomes" id="UP000030680"/>
    </source>
</evidence>
<dbReference type="Pfam" id="PF00857">
    <property type="entry name" value="Isochorismatase"/>
    <property type="match status" value="1"/>
</dbReference>
<accession>M2XBI8</accession>
<name>M2XBI8_GALSU</name>
<dbReference type="Gene3D" id="3.40.50.850">
    <property type="entry name" value="Isochorismatase-like"/>
    <property type="match status" value="1"/>
</dbReference>
<dbReference type="InterPro" id="IPR000868">
    <property type="entry name" value="Isochorismatase-like_dom"/>
</dbReference>
<dbReference type="GO" id="GO:0046872">
    <property type="term" value="F:metal ion binding"/>
    <property type="evidence" value="ECO:0007669"/>
    <property type="project" value="UniProtKB-KW"/>
</dbReference>
<evidence type="ECO:0000256" key="6">
    <source>
        <dbReference type="ARBA" id="ARBA00039017"/>
    </source>
</evidence>
<dbReference type="EMBL" id="KB454534">
    <property type="protein sequence ID" value="EME27262.1"/>
    <property type="molecule type" value="Genomic_DNA"/>
</dbReference>
<dbReference type="PANTHER" id="PTHR11080">
    <property type="entry name" value="PYRAZINAMIDASE/NICOTINAMIDASE"/>
    <property type="match status" value="1"/>
</dbReference>
<dbReference type="InterPro" id="IPR052347">
    <property type="entry name" value="Isochorismatase_Nicotinamidase"/>
</dbReference>
<dbReference type="InterPro" id="IPR036380">
    <property type="entry name" value="Isochorismatase-like_sf"/>
</dbReference>
<evidence type="ECO:0000256" key="2">
    <source>
        <dbReference type="ARBA" id="ARBA00022642"/>
    </source>
</evidence>
<dbReference type="PANTHER" id="PTHR11080:SF2">
    <property type="entry name" value="LD05707P"/>
    <property type="match status" value="1"/>
</dbReference>